<dbReference type="Proteomes" id="UP000177838">
    <property type="component" value="Unassembled WGS sequence"/>
</dbReference>
<reference evidence="2 3" key="1">
    <citation type="journal article" date="2016" name="Nat. Commun.">
        <title>Thousands of microbial genomes shed light on interconnected biogeochemical processes in an aquifer system.</title>
        <authorList>
            <person name="Anantharaman K."/>
            <person name="Brown C.T."/>
            <person name="Hug L.A."/>
            <person name="Sharon I."/>
            <person name="Castelle C.J."/>
            <person name="Probst A.J."/>
            <person name="Thomas B.C."/>
            <person name="Singh A."/>
            <person name="Wilkins M.J."/>
            <person name="Karaoz U."/>
            <person name="Brodie E.L."/>
            <person name="Williams K.H."/>
            <person name="Hubbard S.S."/>
            <person name="Banfield J.F."/>
        </authorList>
    </citation>
    <scope>NUCLEOTIDE SEQUENCE [LARGE SCALE GENOMIC DNA]</scope>
</reference>
<proteinExistence type="predicted"/>
<name>A0A1G2QHK6_9BACT</name>
<dbReference type="Pfam" id="PF00186">
    <property type="entry name" value="DHFR_1"/>
    <property type="match status" value="1"/>
</dbReference>
<dbReference type="PANTHER" id="PTHR38011">
    <property type="entry name" value="DIHYDROFOLATE REDUCTASE FAMILY PROTEIN (AFU_ORTHOLOGUE AFUA_8G06820)"/>
    <property type="match status" value="1"/>
</dbReference>
<dbReference type="InterPro" id="IPR050765">
    <property type="entry name" value="Riboflavin_Biosynth_HTPR"/>
</dbReference>
<dbReference type="PRINTS" id="PR00070">
    <property type="entry name" value="DHFR"/>
</dbReference>
<protein>
    <recommendedName>
        <fullName evidence="1">DHFR domain-containing protein</fullName>
    </recommendedName>
</protein>
<dbReference type="EMBL" id="MHTK01000002">
    <property type="protein sequence ID" value="OHA60066.1"/>
    <property type="molecule type" value="Genomic_DNA"/>
</dbReference>
<comment type="caution">
    <text evidence="2">The sequence shown here is derived from an EMBL/GenBank/DDBJ whole genome shotgun (WGS) entry which is preliminary data.</text>
</comment>
<feature type="domain" description="DHFR" evidence="1">
    <location>
        <begin position="1"/>
        <end position="165"/>
    </location>
</feature>
<sequence length="165" mass="18133">MKTFIVAAMSADGFIAKNRDEASTSWTSKADKKHFIALTKKAGVIVMGAKTYETFGAQPLAGRRNIIYSLDVEYEGVETTTEPPEQLLLRLEREGVSEVAICGGASIYTLFLDNNLVDKLYLTVEGVIFGQGLNLLSKNLPRQLSLVSLNKIGDNTVLLEYDLIK</sequence>
<dbReference type="CDD" id="cd00209">
    <property type="entry name" value="DHFR"/>
    <property type="match status" value="1"/>
</dbReference>
<dbReference type="InterPro" id="IPR001796">
    <property type="entry name" value="DHFR_dom"/>
</dbReference>
<gene>
    <name evidence="2" type="ORF">A2589_00045</name>
</gene>
<accession>A0A1G2QHK6</accession>
<dbReference type="SUPFAM" id="SSF53597">
    <property type="entry name" value="Dihydrofolate reductase-like"/>
    <property type="match status" value="1"/>
</dbReference>
<evidence type="ECO:0000259" key="1">
    <source>
        <dbReference type="PROSITE" id="PS51330"/>
    </source>
</evidence>
<dbReference type="GO" id="GO:0004146">
    <property type="term" value="F:dihydrofolate reductase activity"/>
    <property type="evidence" value="ECO:0007669"/>
    <property type="project" value="InterPro"/>
</dbReference>
<dbReference type="Gene3D" id="3.40.430.10">
    <property type="entry name" value="Dihydrofolate Reductase, subunit A"/>
    <property type="match status" value="1"/>
</dbReference>
<evidence type="ECO:0000313" key="3">
    <source>
        <dbReference type="Proteomes" id="UP000177838"/>
    </source>
</evidence>
<dbReference type="STRING" id="1802439.A2589_00045"/>
<organism evidence="2 3">
    <name type="scientific">Candidatus Vogelbacteria bacterium RIFOXYD1_FULL_46_19</name>
    <dbReference type="NCBI Taxonomy" id="1802439"/>
    <lineage>
        <taxon>Bacteria</taxon>
        <taxon>Candidatus Vogeliibacteriota</taxon>
    </lineage>
</organism>
<dbReference type="AlphaFoldDB" id="A0A1G2QHK6"/>
<dbReference type="InterPro" id="IPR024072">
    <property type="entry name" value="DHFR-like_dom_sf"/>
</dbReference>
<dbReference type="PANTHER" id="PTHR38011:SF11">
    <property type="entry name" value="2,5-DIAMINO-6-RIBOSYLAMINO-4(3H)-PYRIMIDINONE 5'-PHOSPHATE REDUCTASE"/>
    <property type="match status" value="1"/>
</dbReference>
<evidence type="ECO:0000313" key="2">
    <source>
        <dbReference type="EMBL" id="OHA60066.1"/>
    </source>
</evidence>
<dbReference type="GO" id="GO:0046654">
    <property type="term" value="P:tetrahydrofolate biosynthetic process"/>
    <property type="evidence" value="ECO:0007669"/>
    <property type="project" value="InterPro"/>
</dbReference>
<dbReference type="PROSITE" id="PS51330">
    <property type="entry name" value="DHFR_2"/>
    <property type="match status" value="1"/>
</dbReference>